<dbReference type="EnsemblPlants" id="AUR62007052-RA">
    <property type="protein sequence ID" value="AUR62007052-RA:cds"/>
    <property type="gene ID" value="AUR62007052"/>
</dbReference>
<dbReference type="SUPFAM" id="SSF141562">
    <property type="entry name" value="At5g01610-like"/>
    <property type="match status" value="1"/>
</dbReference>
<dbReference type="GeneID" id="110732302"/>
<dbReference type="Gene3D" id="2.30.240.10">
    <property type="entry name" value="At5g01610-like"/>
    <property type="match status" value="1"/>
</dbReference>
<keyword evidence="2" id="KW-1185">Reference proteome</keyword>
<accession>A0A803LWR5</accession>
<dbReference type="InterPro" id="IPR007493">
    <property type="entry name" value="DUF538"/>
</dbReference>
<accession>A0A803L5B3</accession>
<dbReference type="InterPro" id="IPR036758">
    <property type="entry name" value="At5g01610-like"/>
</dbReference>
<dbReference type="PANTHER" id="PTHR31676">
    <property type="entry name" value="T31J12.3 PROTEIN-RELATED"/>
    <property type="match status" value="1"/>
</dbReference>
<name>A0A803LWR5_CHEQI</name>
<dbReference type="PANTHER" id="PTHR31676:SF20">
    <property type="entry name" value="T19F6.7 PROTEIN"/>
    <property type="match status" value="1"/>
</dbReference>
<evidence type="ECO:0000313" key="2">
    <source>
        <dbReference type="Proteomes" id="UP000596660"/>
    </source>
</evidence>
<dbReference type="RefSeq" id="XP_021767915.1">
    <property type="nucleotide sequence ID" value="XM_021912223.1"/>
</dbReference>
<gene>
    <name evidence="1" type="primary">LOC110732302</name>
</gene>
<proteinExistence type="predicted"/>
<organism evidence="1 2">
    <name type="scientific">Chenopodium quinoa</name>
    <name type="common">Quinoa</name>
    <dbReference type="NCBI Taxonomy" id="63459"/>
    <lineage>
        <taxon>Eukaryota</taxon>
        <taxon>Viridiplantae</taxon>
        <taxon>Streptophyta</taxon>
        <taxon>Embryophyta</taxon>
        <taxon>Tracheophyta</taxon>
        <taxon>Spermatophyta</taxon>
        <taxon>Magnoliopsida</taxon>
        <taxon>eudicotyledons</taxon>
        <taxon>Gunneridae</taxon>
        <taxon>Pentapetalae</taxon>
        <taxon>Caryophyllales</taxon>
        <taxon>Chenopodiaceae</taxon>
        <taxon>Chenopodioideae</taxon>
        <taxon>Atripliceae</taxon>
        <taxon>Chenopodium</taxon>
    </lineage>
</organism>
<dbReference type="KEGG" id="cqi:110722767"/>
<evidence type="ECO:0000313" key="1">
    <source>
        <dbReference type="EnsemblPlants" id="AUR62019916-RA:cds"/>
    </source>
</evidence>
<dbReference type="Proteomes" id="UP000596660">
    <property type="component" value="Unplaced"/>
</dbReference>
<dbReference type="Gramene" id="AUR62007052-RA">
    <property type="protein sequence ID" value="AUR62007052-RA:cds"/>
    <property type="gene ID" value="AUR62007052"/>
</dbReference>
<protein>
    <recommendedName>
        <fullName evidence="3">DUF538 domain-containing protein</fullName>
    </recommendedName>
</protein>
<evidence type="ECO:0008006" key="3">
    <source>
        <dbReference type="Google" id="ProtNLM"/>
    </source>
</evidence>
<dbReference type="AlphaFoldDB" id="A0A803LWR5"/>
<reference evidence="1" key="2">
    <citation type="submission" date="2021-03" db="UniProtKB">
        <authorList>
            <consortium name="EnsemblPlants"/>
        </authorList>
    </citation>
    <scope>IDENTIFICATION</scope>
</reference>
<dbReference type="Pfam" id="PF04398">
    <property type="entry name" value="DUF538"/>
    <property type="match status" value="1"/>
</dbReference>
<reference evidence="1" key="1">
    <citation type="journal article" date="2017" name="Nature">
        <title>The genome of Chenopodium quinoa.</title>
        <authorList>
            <person name="Jarvis D.E."/>
            <person name="Ho Y.S."/>
            <person name="Lightfoot D.J."/>
            <person name="Schmoeckel S.M."/>
            <person name="Li B."/>
            <person name="Borm T.J.A."/>
            <person name="Ohyanagi H."/>
            <person name="Mineta K."/>
            <person name="Michell C.T."/>
            <person name="Saber N."/>
            <person name="Kharbatia N.M."/>
            <person name="Rupper R.R."/>
            <person name="Sharp A.R."/>
            <person name="Dally N."/>
            <person name="Boughton B.A."/>
            <person name="Woo Y.H."/>
            <person name="Gao G."/>
            <person name="Schijlen E.G.W.M."/>
            <person name="Guo X."/>
            <person name="Momin A.A."/>
            <person name="Negrao S."/>
            <person name="Al-Babili S."/>
            <person name="Gehring C."/>
            <person name="Roessner U."/>
            <person name="Jung C."/>
            <person name="Murphy K."/>
            <person name="Arold S.T."/>
            <person name="Gojobori T."/>
            <person name="van der Linden C.G."/>
            <person name="van Loo E.N."/>
            <person name="Jellen E.N."/>
            <person name="Maughan P.J."/>
            <person name="Tester M."/>
        </authorList>
    </citation>
    <scope>NUCLEOTIDE SEQUENCE [LARGE SCALE GENOMIC DNA]</scope>
    <source>
        <strain evidence="1">cv. PI 614886</strain>
    </source>
</reference>
<dbReference type="OMA" id="YGAEACY"/>
<dbReference type="Gramene" id="AUR62019916-RA">
    <property type="protein sequence ID" value="AUR62019916-RA:cds"/>
    <property type="gene ID" value="AUR62019916"/>
</dbReference>
<sequence>MASTTLQVKDERAGAEIVYGAEECQKQSHELLQEMGFPKGVMPLKDLVECGRVRETGFVWMKQKAPSEHYFEESKTLTSYATEVTSYVEKGKMKKMTGVKSKQLLMWITITEMSVDDPCSGKIHFKTAVGIGKSFPITAFMDPEEKVKYLENKKSDQNKK</sequence>
<dbReference type="EnsemblPlants" id="AUR62019916-RA">
    <property type="protein sequence ID" value="AUR62019916-RA:cds"/>
    <property type="gene ID" value="AUR62019916"/>
</dbReference>
<dbReference type="KEGG" id="cqi:110732302"/>
<dbReference type="OrthoDB" id="1901319at2759"/>